<gene>
    <name evidence="2" type="ORF">HNR32_002283</name>
</gene>
<proteinExistence type="predicted"/>
<dbReference type="Proteomes" id="UP000559117">
    <property type="component" value="Unassembled WGS sequence"/>
</dbReference>
<dbReference type="Pfam" id="PF13472">
    <property type="entry name" value="Lipase_GDSL_2"/>
    <property type="match status" value="1"/>
</dbReference>
<organism evidence="2 3">
    <name type="scientific">Pectinatus brassicae</name>
    <dbReference type="NCBI Taxonomy" id="862415"/>
    <lineage>
        <taxon>Bacteria</taxon>
        <taxon>Bacillati</taxon>
        <taxon>Bacillota</taxon>
        <taxon>Negativicutes</taxon>
        <taxon>Selenomonadales</taxon>
        <taxon>Selenomonadaceae</taxon>
        <taxon>Pectinatus</taxon>
    </lineage>
</organism>
<evidence type="ECO:0000313" key="3">
    <source>
        <dbReference type="Proteomes" id="UP000559117"/>
    </source>
</evidence>
<feature type="domain" description="SGNH hydrolase-type esterase" evidence="1">
    <location>
        <begin position="77"/>
        <end position="237"/>
    </location>
</feature>
<dbReference type="RefSeq" id="WP_183862682.1">
    <property type="nucleotide sequence ID" value="NZ_JACHFH010000034.1"/>
</dbReference>
<comment type="caution">
    <text evidence="2">The sequence shown here is derived from an EMBL/GenBank/DDBJ whole genome shotgun (WGS) entry which is preliminary data.</text>
</comment>
<dbReference type="PANTHER" id="PTHR30383:SF5">
    <property type="entry name" value="SGNH HYDROLASE-TYPE ESTERASE DOMAIN-CONTAINING PROTEIN"/>
    <property type="match status" value="1"/>
</dbReference>
<dbReference type="InterPro" id="IPR013830">
    <property type="entry name" value="SGNH_hydro"/>
</dbReference>
<name>A0A840UJ21_9FIRM</name>
<dbReference type="Gene3D" id="3.40.50.1110">
    <property type="entry name" value="SGNH hydrolase"/>
    <property type="match status" value="1"/>
</dbReference>
<dbReference type="GO" id="GO:0004622">
    <property type="term" value="F:phosphatidylcholine lysophospholipase activity"/>
    <property type="evidence" value="ECO:0007669"/>
    <property type="project" value="TreeGrafter"/>
</dbReference>
<dbReference type="InterPro" id="IPR036514">
    <property type="entry name" value="SGNH_hydro_sf"/>
</dbReference>
<accession>A0A840UJ21</accession>
<dbReference type="AlphaFoldDB" id="A0A840UJ21"/>
<evidence type="ECO:0000259" key="1">
    <source>
        <dbReference type="Pfam" id="PF13472"/>
    </source>
</evidence>
<keyword evidence="3" id="KW-1185">Reference proteome</keyword>
<dbReference type="InterPro" id="IPR051532">
    <property type="entry name" value="Ester_Hydrolysis_Enzymes"/>
</dbReference>
<dbReference type="SUPFAM" id="SSF52266">
    <property type="entry name" value="SGNH hydrolase"/>
    <property type="match status" value="1"/>
</dbReference>
<sequence>MEKNFSKNKMYLFIIFLLALASIFSMHNNWKKTQKKFNSYVNDIGRGPDTPAYLSLHYRLRRLYFMLEPRAASPIVFLGDSMTDEGDWSKLFPQQSVVNRGIGGDTTLGVLQRLDQVIELNPPKIFLMIGTNDLCYNRSINDTLENYDRILFLLHKHLPHTKIYVESVLPFNDTIFPSVYLRTNKNIKLLNIGIKKLAAKYNYPYLDITAPFTGSDGRLPASETIDGLHLNDKGYALWREELVKYVKTT</sequence>
<dbReference type="EMBL" id="JACHFH010000034">
    <property type="protein sequence ID" value="MBB5337126.1"/>
    <property type="molecule type" value="Genomic_DNA"/>
</dbReference>
<dbReference type="PANTHER" id="PTHR30383">
    <property type="entry name" value="THIOESTERASE 1/PROTEASE 1/LYSOPHOSPHOLIPASE L1"/>
    <property type="match status" value="1"/>
</dbReference>
<protein>
    <submittedName>
        <fullName evidence="2">Lysophospholipase L1-like esterase</fullName>
    </submittedName>
</protein>
<reference evidence="2 3" key="1">
    <citation type="submission" date="2020-08" db="EMBL/GenBank/DDBJ databases">
        <title>Genomic Encyclopedia of Type Strains, Phase IV (KMG-IV): sequencing the most valuable type-strain genomes for metagenomic binning, comparative biology and taxonomic classification.</title>
        <authorList>
            <person name="Goeker M."/>
        </authorList>
    </citation>
    <scope>NUCLEOTIDE SEQUENCE [LARGE SCALE GENOMIC DNA]</scope>
    <source>
        <strain evidence="2 3">DSM 24661</strain>
    </source>
</reference>
<evidence type="ECO:0000313" key="2">
    <source>
        <dbReference type="EMBL" id="MBB5337126.1"/>
    </source>
</evidence>